<dbReference type="AlphaFoldDB" id="A0AAW0RWV0"/>
<proteinExistence type="predicted"/>
<name>A0AAW0RWV0_9HYPO</name>
<keyword evidence="2" id="KW-1185">Reference proteome</keyword>
<accession>A0AAW0RWV0</accession>
<gene>
    <name evidence="1" type="ORF">G3M48_003045</name>
</gene>
<sequence length="109" mass="11252">MVSNCFMPIGTGLILTLATRTGSGTWIGCLVPLGFGLGIGLSHGPIAVQTLLPHKDIPMVIALVFFCQQFKGDTLVSAGGKVLNTKLIAGITGFIGKLDLQKIINAGAT</sequence>
<reference evidence="1 2" key="1">
    <citation type="submission" date="2020-02" db="EMBL/GenBank/DDBJ databases">
        <title>Comparative genomics of the hypocrealean fungal genus Beauvera.</title>
        <authorList>
            <person name="Showalter D.N."/>
            <person name="Bushley K.E."/>
            <person name="Rehner S.A."/>
        </authorList>
    </citation>
    <scope>NUCLEOTIDE SEQUENCE [LARGE SCALE GENOMIC DNA]</scope>
    <source>
        <strain evidence="1 2">ARSEF4384</strain>
    </source>
</reference>
<evidence type="ECO:0000313" key="1">
    <source>
        <dbReference type="EMBL" id="KAK8146500.1"/>
    </source>
</evidence>
<organism evidence="1 2">
    <name type="scientific">Beauveria asiatica</name>
    <dbReference type="NCBI Taxonomy" id="1069075"/>
    <lineage>
        <taxon>Eukaryota</taxon>
        <taxon>Fungi</taxon>
        <taxon>Dikarya</taxon>
        <taxon>Ascomycota</taxon>
        <taxon>Pezizomycotina</taxon>
        <taxon>Sordariomycetes</taxon>
        <taxon>Hypocreomycetidae</taxon>
        <taxon>Hypocreales</taxon>
        <taxon>Cordycipitaceae</taxon>
        <taxon>Beauveria</taxon>
    </lineage>
</organism>
<dbReference type="EMBL" id="JAAHCF010000207">
    <property type="protein sequence ID" value="KAK8146500.1"/>
    <property type="molecule type" value="Genomic_DNA"/>
</dbReference>
<evidence type="ECO:0000313" key="2">
    <source>
        <dbReference type="Proteomes" id="UP001397290"/>
    </source>
</evidence>
<dbReference type="Proteomes" id="UP001397290">
    <property type="component" value="Unassembled WGS sequence"/>
</dbReference>
<protein>
    <submittedName>
        <fullName evidence="1">Uncharacterized protein</fullName>
    </submittedName>
</protein>
<comment type="caution">
    <text evidence="1">The sequence shown here is derived from an EMBL/GenBank/DDBJ whole genome shotgun (WGS) entry which is preliminary data.</text>
</comment>